<accession>A0A0L6CUW1</accession>
<name>A0A0L6CUW1_9RHOB</name>
<evidence type="ECO:0000313" key="2">
    <source>
        <dbReference type="EMBL" id="KNX41298.1"/>
    </source>
</evidence>
<dbReference type="OrthoDB" id="7857490at2"/>
<evidence type="ECO:0000313" key="3">
    <source>
        <dbReference type="Proteomes" id="UP000037046"/>
    </source>
</evidence>
<dbReference type="EMBL" id="LGVV01000027">
    <property type="protein sequence ID" value="KNX41298.1"/>
    <property type="molecule type" value="Genomic_DNA"/>
</dbReference>
<reference evidence="3" key="1">
    <citation type="submission" date="2015-07" db="EMBL/GenBank/DDBJ databases">
        <title>Draft Genome Sequence of Roseovarius tolerans EL-164, a producer of N-Acylated Alanine Methyl Esters (NAMEs).</title>
        <authorList>
            <person name="Voget S."/>
            <person name="Bruns H."/>
            <person name="Wagner-Doebler I."/>
            <person name="Schulz S."/>
            <person name="Daniel R."/>
        </authorList>
    </citation>
    <scope>NUCLEOTIDE SEQUENCE [LARGE SCALE GENOMIC DNA]</scope>
    <source>
        <strain evidence="3">EL-164</strain>
    </source>
</reference>
<sequence>MSRCLALAVLLSLCLSGPALPGAWPREKGTAFLSLAGQAEGPDDHGIYRQNFTLYAEYGLTERLTLGVDAGGDALRMTKAIGFLRLPLGRTDRGVKLAFELGAGQVDGENALRPGLSLGRGVEFGKRQGWLAADGRAILFTGGGMTLETDLTFGLSLTKRSKVILQIQAGQPDLGDAYTRFAPSFVFETKPGAHIEFGLTEPLLGDGDRGIKLGLWRKF</sequence>
<gene>
    <name evidence="2" type="ORF">ROTO_21620</name>
</gene>
<dbReference type="PATRIC" id="fig|74031.6.peg.2205"/>
<feature type="signal peptide" evidence="1">
    <location>
        <begin position="1"/>
        <end position="21"/>
    </location>
</feature>
<dbReference type="AlphaFoldDB" id="A0A0L6CUW1"/>
<organism evidence="2 3">
    <name type="scientific">Roseovarius tolerans</name>
    <dbReference type="NCBI Taxonomy" id="74031"/>
    <lineage>
        <taxon>Bacteria</taxon>
        <taxon>Pseudomonadati</taxon>
        <taxon>Pseudomonadota</taxon>
        <taxon>Alphaproteobacteria</taxon>
        <taxon>Rhodobacterales</taxon>
        <taxon>Roseobacteraceae</taxon>
        <taxon>Roseovarius</taxon>
    </lineage>
</organism>
<protein>
    <submittedName>
        <fullName evidence="2">Uncharacterized protein</fullName>
    </submittedName>
</protein>
<feature type="chain" id="PRO_5005562855" evidence="1">
    <location>
        <begin position="22"/>
        <end position="219"/>
    </location>
</feature>
<proteinExistence type="predicted"/>
<keyword evidence="3" id="KW-1185">Reference proteome</keyword>
<comment type="caution">
    <text evidence="2">The sequence shown here is derived from an EMBL/GenBank/DDBJ whole genome shotgun (WGS) entry which is preliminary data.</text>
</comment>
<dbReference type="RefSeq" id="WP_050663047.1">
    <property type="nucleotide sequence ID" value="NZ_CP118494.1"/>
</dbReference>
<keyword evidence="1" id="KW-0732">Signal</keyword>
<dbReference type="STRING" id="74031.SAMN04488077_105221"/>
<evidence type="ECO:0000256" key="1">
    <source>
        <dbReference type="SAM" id="SignalP"/>
    </source>
</evidence>
<dbReference type="Proteomes" id="UP000037046">
    <property type="component" value="Unassembled WGS sequence"/>
</dbReference>